<dbReference type="EMBL" id="CP024848">
    <property type="protein sequence ID" value="AXI07813.1"/>
    <property type="molecule type" value="Genomic_DNA"/>
</dbReference>
<accession>A0A345PCT3</accession>
<dbReference type="RefSeq" id="WP_114915107.1">
    <property type="nucleotide sequence ID" value="NZ_CP024848.1"/>
</dbReference>
<evidence type="ECO:0000313" key="2">
    <source>
        <dbReference type="Proteomes" id="UP000253908"/>
    </source>
</evidence>
<gene>
    <name evidence="1" type="ORF">CUC15_01925</name>
</gene>
<sequence length="91" mass="10841">MRYMKVMEEVKHFFNENIAPPHKIISVKKHEENGESGWRALVEVIEEKEYMKKYANDQMIGLYEIFLDPESEVTGFSRISLRFRSDLEEQA</sequence>
<dbReference type="KEGG" id="ocn:CUC15_01925"/>
<keyword evidence="2" id="KW-1185">Reference proteome</keyword>
<protein>
    <submittedName>
        <fullName evidence="1">Gas vesicle protein GvpR</fullName>
    </submittedName>
</protein>
<dbReference type="AlphaFoldDB" id="A0A345PCT3"/>
<evidence type="ECO:0000313" key="1">
    <source>
        <dbReference type="EMBL" id="AXI07813.1"/>
    </source>
</evidence>
<reference evidence="2" key="1">
    <citation type="submission" date="2017-11" db="EMBL/GenBank/DDBJ databases">
        <authorList>
            <person name="Zhu W."/>
        </authorList>
    </citation>
    <scope>NUCLEOTIDE SEQUENCE [LARGE SCALE GENOMIC DNA]</scope>
    <source>
        <strain evidence="2">160</strain>
    </source>
</reference>
<proteinExistence type="predicted"/>
<dbReference type="InterPro" id="IPR008634">
    <property type="entry name" value="Gas-vesicle_GvpO"/>
</dbReference>
<dbReference type="Proteomes" id="UP000253908">
    <property type="component" value="Chromosome"/>
</dbReference>
<organism evidence="1 2">
    <name type="scientific">Oceanobacillus zhaokaii</name>
    <dbReference type="NCBI Taxonomy" id="2052660"/>
    <lineage>
        <taxon>Bacteria</taxon>
        <taxon>Bacillati</taxon>
        <taxon>Bacillota</taxon>
        <taxon>Bacilli</taxon>
        <taxon>Bacillales</taxon>
        <taxon>Bacillaceae</taxon>
        <taxon>Oceanobacillus</taxon>
    </lineage>
</organism>
<dbReference type="OrthoDB" id="1798488at2"/>
<name>A0A345PCT3_9BACI</name>
<dbReference type="GO" id="GO:0031412">
    <property type="term" value="P:gas vesicle organization"/>
    <property type="evidence" value="ECO:0007669"/>
    <property type="project" value="InterPro"/>
</dbReference>
<dbReference type="Pfam" id="PF05800">
    <property type="entry name" value="GvpO"/>
    <property type="match status" value="1"/>
</dbReference>